<feature type="transmembrane region" description="Helical" evidence="5">
    <location>
        <begin position="408"/>
        <end position="429"/>
    </location>
</feature>
<dbReference type="CDD" id="cd18989">
    <property type="entry name" value="LGIC_ECD_cation"/>
    <property type="match status" value="1"/>
</dbReference>
<organism evidence="9 10">
    <name type="scientific">Stylonychia lemnae</name>
    <name type="common">Ciliate</name>
    <dbReference type="NCBI Taxonomy" id="5949"/>
    <lineage>
        <taxon>Eukaryota</taxon>
        <taxon>Sar</taxon>
        <taxon>Alveolata</taxon>
        <taxon>Ciliophora</taxon>
        <taxon>Intramacronucleata</taxon>
        <taxon>Spirotrichea</taxon>
        <taxon>Stichotrichia</taxon>
        <taxon>Sporadotrichida</taxon>
        <taxon>Oxytrichidae</taxon>
        <taxon>Stylonychinae</taxon>
        <taxon>Stylonychia</taxon>
    </lineage>
</organism>
<dbReference type="AlphaFoldDB" id="A0A077ZZV2"/>
<dbReference type="Gene3D" id="2.70.170.10">
    <property type="entry name" value="Neurotransmitter-gated ion-channel ligand-binding domain"/>
    <property type="match status" value="1"/>
</dbReference>
<protein>
    <submittedName>
        <fullName evidence="9">Neuronal acetylcholine receptor subunit alpha-9</fullName>
    </submittedName>
</protein>
<name>A0A077ZZV2_STYLE</name>
<dbReference type="InterPro" id="IPR036734">
    <property type="entry name" value="Neur_chan_lig-bd_sf"/>
</dbReference>
<accession>A0A077ZZV2</accession>
<dbReference type="SUPFAM" id="SSF90112">
    <property type="entry name" value="Neurotransmitter-gated ion-channel transmembrane pore"/>
    <property type="match status" value="1"/>
</dbReference>
<evidence type="ECO:0000259" key="7">
    <source>
        <dbReference type="Pfam" id="PF02931"/>
    </source>
</evidence>
<dbReference type="SUPFAM" id="SSF63712">
    <property type="entry name" value="Nicotinic receptor ligand binding domain-like"/>
    <property type="match status" value="1"/>
</dbReference>
<keyword evidence="2 5" id="KW-0812">Transmembrane</keyword>
<keyword evidence="9" id="KW-0675">Receptor</keyword>
<feature type="domain" description="Neurotransmitter-gated ion-channel transmembrane" evidence="8">
    <location>
        <begin position="250"/>
        <end position="356"/>
    </location>
</feature>
<feature type="domain" description="Neurotransmitter-gated ion-channel ligand-binding" evidence="7">
    <location>
        <begin position="32"/>
        <end position="242"/>
    </location>
</feature>
<dbReference type="InterPro" id="IPR038050">
    <property type="entry name" value="Neuro_actylchol_rec"/>
</dbReference>
<keyword evidence="3 5" id="KW-1133">Transmembrane helix</keyword>
<keyword evidence="4 5" id="KW-0472">Membrane</keyword>
<dbReference type="GO" id="GO:0004888">
    <property type="term" value="F:transmembrane signaling receptor activity"/>
    <property type="evidence" value="ECO:0007669"/>
    <property type="project" value="InterPro"/>
</dbReference>
<dbReference type="GO" id="GO:0005230">
    <property type="term" value="F:extracellular ligand-gated monoatomic ion channel activity"/>
    <property type="evidence" value="ECO:0007669"/>
    <property type="project" value="InterPro"/>
</dbReference>
<keyword evidence="10" id="KW-1185">Reference proteome</keyword>
<proteinExistence type="predicted"/>
<feature type="chain" id="PRO_5001729066" evidence="6">
    <location>
        <begin position="24"/>
        <end position="430"/>
    </location>
</feature>
<keyword evidence="6" id="KW-0732">Signal</keyword>
<evidence type="ECO:0000313" key="10">
    <source>
        <dbReference type="Proteomes" id="UP000039865"/>
    </source>
</evidence>
<dbReference type="Proteomes" id="UP000039865">
    <property type="component" value="Unassembled WGS sequence"/>
</dbReference>
<dbReference type="GO" id="GO:0016020">
    <property type="term" value="C:membrane"/>
    <property type="evidence" value="ECO:0007669"/>
    <property type="project" value="UniProtKB-SubCell"/>
</dbReference>
<dbReference type="InterPro" id="IPR036719">
    <property type="entry name" value="Neuro-gated_channel_TM_sf"/>
</dbReference>
<evidence type="ECO:0000259" key="8">
    <source>
        <dbReference type="Pfam" id="PF02932"/>
    </source>
</evidence>
<dbReference type="PANTHER" id="PTHR18945">
    <property type="entry name" value="NEUROTRANSMITTER GATED ION CHANNEL"/>
    <property type="match status" value="1"/>
</dbReference>
<sequence>MKIHKLFSLILTILILLLNTLKAQNSTYYYDQQLINDLLKDYNTAALPKPESGIQTKIDFRLEVMGIVEVNTAESYVKLKASVRQWWKDKRLSWDPSKYGGLNQTWLKSDPQTSNYIWTPDTYLQQDVGEGYLSNMRFTDIRINSDGSVYFSRFGDIKVLVTFDVTKYPYDEQIINMTFGSWLYTDNRILISMRNNPLYIYDTFRLDHIEWDIISSSYKTINYNFSTGSYQHVQFQLTIRRKGNTLVISVIIPCFLVGLASTFYFFLPKGQGERANFLATILLTEIMFLVMISQILPVSTRIPFMGFFFLSVSCVTIFLILVVLLIDKKERQLERIKYKKRKARNFELKINQSLNNNSCVSIEDNQIARLNTDTQSSAAISVPRRGPKWLKFWGFINTRKKLRKLDQYIAFFTGLSLCVMMISMLIIMLT</sequence>
<evidence type="ECO:0000256" key="2">
    <source>
        <dbReference type="ARBA" id="ARBA00022692"/>
    </source>
</evidence>
<dbReference type="InterPro" id="IPR006201">
    <property type="entry name" value="Neur_channel"/>
</dbReference>
<evidence type="ECO:0000313" key="9">
    <source>
        <dbReference type="EMBL" id="CDW75425.1"/>
    </source>
</evidence>
<reference evidence="9 10" key="1">
    <citation type="submission" date="2014-06" db="EMBL/GenBank/DDBJ databases">
        <authorList>
            <person name="Swart Estienne"/>
        </authorList>
    </citation>
    <scope>NUCLEOTIDE SEQUENCE [LARGE SCALE GENOMIC DNA]</scope>
    <source>
        <strain evidence="9 10">130c</strain>
    </source>
</reference>
<dbReference type="EMBL" id="CCKQ01004270">
    <property type="protein sequence ID" value="CDW75425.1"/>
    <property type="molecule type" value="Genomic_DNA"/>
</dbReference>
<dbReference type="InterPro" id="IPR006029">
    <property type="entry name" value="Neurotrans-gated_channel_TM"/>
</dbReference>
<dbReference type="InParanoid" id="A0A077ZZV2"/>
<feature type="transmembrane region" description="Helical" evidence="5">
    <location>
        <begin position="246"/>
        <end position="265"/>
    </location>
</feature>
<dbReference type="Gene3D" id="1.20.58.390">
    <property type="entry name" value="Neurotransmitter-gated ion-channel transmembrane domain"/>
    <property type="match status" value="1"/>
</dbReference>
<comment type="subcellular location">
    <subcellularLocation>
        <location evidence="1">Membrane</location>
        <topology evidence="1">Multi-pass membrane protein</topology>
    </subcellularLocation>
</comment>
<evidence type="ECO:0000256" key="4">
    <source>
        <dbReference type="ARBA" id="ARBA00023136"/>
    </source>
</evidence>
<evidence type="ECO:0000256" key="3">
    <source>
        <dbReference type="ARBA" id="ARBA00022989"/>
    </source>
</evidence>
<feature type="transmembrane region" description="Helical" evidence="5">
    <location>
        <begin position="302"/>
        <end position="326"/>
    </location>
</feature>
<dbReference type="Pfam" id="PF02932">
    <property type="entry name" value="Neur_chan_memb"/>
    <property type="match status" value="1"/>
</dbReference>
<dbReference type="OrthoDB" id="6095221at2759"/>
<feature type="signal peptide" evidence="6">
    <location>
        <begin position="1"/>
        <end position="23"/>
    </location>
</feature>
<feature type="transmembrane region" description="Helical" evidence="5">
    <location>
        <begin position="277"/>
        <end position="296"/>
    </location>
</feature>
<gene>
    <name evidence="9" type="primary">Contig1994.g2153</name>
    <name evidence="9" type="ORF">STYLEM_4415</name>
</gene>
<evidence type="ECO:0000256" key="5">
    <source>
        <dbReference type="SAM" id="Phobius"/>
    </source>
</evidence>
<evidence type="ECO:0000256" key="6">
    <source>
        <dbReference type="SAM" id="SignalP"/>
    </source>
</evidence>
<evidence type="ECO:0000256" key="1">
    <source>
        <dbReference type="ARBA" id="ARBA00004141"/>
    </source>
</evidence>
<dbReference type="InterPro" id="IPR006202">
    <property type="entry name" value="Neur_chan_lig-bd"/>
</dbReference>
<dbReference type="Pfam" id="PF02931">
    <property type="entry name" value="Neur_chan_LBD"/>
    <property type="match status" value="1"/>
</dbReference>